<evidence type="ECO:0000313" key="1">
    <source>
        <dbReference type="EMBL" id="KAK2092657.1"/>
    </source>
</evidence>
<protein>
    <submittedName>
        <fullName evidence="1">Uncharacterized protein</fullName>
    </submittedName>
</protein>
<sequence length="99" mass="11300">MGLACLLRPTGELLWTSKACLSCQWLREKRCSQWQKWRLSGGAVQELSWFREWLGRVILEGSGPTDEREERLEGQGLVCAAEEFELHYGGRLCGQPTMV</sequence>
<comment type="caution">
    <text evidence="1">The sequence shown here is derived from an EMBL/GenBank/DDBJ whole genome shotgun (WGS) entry which is preliminary data.</text>
</comment>
<reference evidence="1 2" key="1">
    <citation type="submission" date="2023-05" db="EMBL/GenBank/DDBJ databases">
        <title>B98-5 Cell Line De Novo Hybrid Assembly: An Optical Mapping Approach.</title>
        <authorList>
            <person name="Kananen K."/>
            <person name="Auerbach J.A."/>
            <person name="Kautto E."/>
            <person name="Blachly J.S."/>
        </authorList>
    </citation>
    <scope>NUCLEOTIDE SEQUENCE [LARGE SCALE GENOMIC DNA]</scope>
    <source>
        <strain evidence="1">B95-8</strain>
        <tissue evidence="1">Cell line</tissue>
    </source>
</reference>
<dbReference type="Proteomes" id="UP001266305">
    <property type="component" value="Unassembled WGS sequence"/>
</dbReference>
<dbReference type="EMBL" id="JASSZA010000015">
    <property type="protein sequence ID" value="KAK2092657.1"/>
    <property type="molecule type" value="Genomic_DNA"/>
</dbReference>
<keyword evidence="2" id="KW-1185">Reference proteome</keyword>
<name>A0ABQ9U6G7_SAGOE</name>
<proteinExistence type="predicted"/>
<evidence type="ECO:0000313" key="2">
    <source>
        <dbReference type="Proteomes" id="UP001266305"/>
    </source>
</evidence>
<accession>A0ABQ9U6G7</accession>
<organism evidence="1 2">
    <name type="scientific">Saguinus oedipus</name>
    <name type="common">Cotton-top tamarin</name>
    <name type="synonym">Oedipomidas oedipus</name>
    <dbReference type="NCBI Taxonomy" id="9490"/>
    <lineage>
        <taxon>Eukaryota</taxon>
        <taxon>Metazoa</taxon>
        <taxon>Chordata</taxon>
        <taxon>Craniata</taxon>
        <taxon>Vertebrata</taxon>
        <taxon>Euteleostomi</taxon>
        <taxon>Mammalia</taxon>
        <taxon>Eutheria</taxon>
        <taxon>Euarchontoglires</taxon>
        <taxon>Primates</taxon>
        <taxon>Haplorrhini</taxon>
        <taxon>Platyrrhini</taxon>
        <taxon>Cebidae</taxon>
        <taxon>Callitrichinae</taxon>
        <taxon>Saguinus</taxon>
    </lineage>
</organism>
<gene>
    <name evidence="1" type="ORF">P7K49_029186</name>
</gene>